<dbReference type="InterPro" id="IPR019734">
    <property type="entry name" value="TPR_rpt"/>
</dbReference>
<protein>
    <recommendedName>
        <fullName evidence="5">Oxygen sensor histidine kinase NreB</fullName>
        <ecNumber evidence="4">2.7.13.3</ecNumber>
    </recommendedName>
    <alternativeName>
        <fullName evidence="18">Nitrogen regulation protein B</fullName>
    </alternativeName>
</protein>
<evidence type="ECO:0000256" key="9">
    <source>
        <dbReference type="ARBA" id="ARBA00022679"/>
    </source>
</evidence>
<evidence type="ECO:0000256" key="8">
    <source>
        <dbReference type="ARBA" id="ARBA00022553"/>
    </source>
</evidence>
<evidence type="ECO:0000256" key="6">
    <source>
        <dbReference type="ARBA" id="ARBA00022485"/>
    </source>
</evidence>
<keyword evidence="20" id="KW-0472">Membrane</keyword>
<dbReference type="GO" id="GO:0005524">
    <property type="term" value="F:ATP binding"/>
    <property type="evidence" value="ECO:0007669"/>
    <property type="project" value="UniProtKB-KW"/>
</dbReference>
<proteinExistence type="predicted"/>
<evidence type="ECO:0000256" key="3">
    <source>
        <dbReference type="ARBA" id="ARBA00004496"/>
    </source>
</evidence>
<reference evidence="23 24" key="1">
    <citation type="submission" date="2018-04" db="EMBL/GenBank/DDBJ databases">
        <title>Genomic Encyclopedia of Archaeal and Bacterial Type Strains, Phase II (KMG-II): from individual species to whole genera.</title>
        <authorList>
            <person name="Goeker M."/>
        </authorList>
    </citation>
    <scope>NUCLEOTIDE SEQUENCE [LARGE SCALE GENOMIC DNA]</scope>
    <source>
        <strain evidence="23 24">DSM 25731</strain>
    </source>
</reference>
<keyword evidence="20" id="KW-1133">Transmembrane helix</keyword>
<keyword evidence="8" id="KW-0597">Phosphoprotein</keyword>
<comment type="caution">
    <text evidence="23">The sequence shown here is derived from an EMBL/GenBank/DDBJ whole genome shotgun (WGS) entry which is preliminary data.</text>
</comment>
<keyword evidence="20" id="KW-0812">Transmembrane</keyword>
<evidence type="ECO:0000256" key="5">
    <source>
        <dbReference type="ARBA" id="ARBA00017322"/>
    </source>
</evidence>
<dbReference type="EC" id="2.7.13.3" evidence="4"/>
<keyword evidence="9" id="KW-0808">Transferase</keyword>
<dbReference type="Gene3D" id="1.25.40.10">
    <property type="entry name" value="Tetratricopeptide repeat domain"/>
    <property type="match status" value="2"/>
</dbReference>
<dbReference type="Proteomes" id="UP000244090">
    <property type="component" value="Unassembled WGS sequence"/>
</dbReference>
<dbReference type="InterPro" id="IPR003594">
    <property type="entry name" value="HATPase_dom"/>
</dbReference>
<feature type="repeat" description="TPR" evidence="19">
    <location>
        <begin position="203"/>
        <end position="236"/>
    </location>
</feature>
<feature type="repeat" description="TPR" evidence="19">
    <location>
        <begin position="83"/>
        <end position="116"/>
    </location>
</feature>
<comment type="catalytic activity">
    <reaction evidence="1">
        <text>ATP + protein L-histidine = ADP + protein N-phospho-L-histidine.</text>
        <dbReference type="EC" id="2.7.13.3"/>
    </reaction>
</comment>
<dbReference type="Pfam" id="PF07730">
    <property type="entry name" value="HisKA_3"/>
    <property type="match status" value="1"/>
</dbReference>
<keyword evidence="10" id="KW-0479">Metal-binding</keyword>
<keyword evidence="7" id="KW-0963">Cytoplasm</keyword>
<evidence type="ECO:0000256" key="10">
    <source>
        <dbReference type="ARBA" id="ARBA00022723"/>
    </source>
</evidence>
<dbReference type="InterPro" id="IPR050482">
    <property type="entry name" value="Sensor_HK_TwoCompSys"/>
</dbReference>
<comment type="subcellular location">
    <subcellularLocation>
        <location evidence="3">Cytoplasm</location>
    </subcellularLocation>
</comment>
<dbReference type="PROSITE" id="PS50005">
    <property type="entry name" value="TPR"/>
    <property type="match status" value="4"/>
</dbReference>
<dbReference type="GO" id="GO:0046983">
    <property type="term" value="F:protein dimerization activity"/>
    <property type="evidence" value="ECO:0007669"/>
    <property type="project" value="InterPro"/>
</dbReference>
<dbReference type="PRINTS" id="PR00344">
    <property type="entry name" value="BCTRLSENSOR"/>
</dbReference>
<dbReference type="GO" id="GO:0000155">
    <property type="term" value="F:phosphorelay sensor kinase activity"/>
    <property type="evidence" value="ECO:0007669"/>
    <property type="project" value="InterPro"/>
</dbReference>
<keyword evidence="13" id="KW-0067">ATP-binding</keyword>
<evidence type="ECO:0000256" key="15">
    <source>
        <dbReference type="ARBA" id="ARBA00023012"/>
    </source>
</evidence>
<evidence type="ECO:0000256" key="7">
    <source>
        <dbReference type="ARBA" id="ARBA00022490"/>
    </source>
</evidence>
<feature type="transmembrane region" description="Helical" evidence="20">
    <location>
        <begin position="435"/>
        <end position="456"/>
    </location>
</feature>
<dbReference type="SUPFAM" id="SSF48452">
    <property type="entry name" value="TPR-like"/>
    <property type="match status" value="3"/>
</dbReference>
<dbReference type="Gene3D" id="1.20.5.1930">
    <property type="match status" value="1"/>
</dbReference>
<dbReference type="SUPFAM" id="SSF55874">
    <property type="entry name" value="ATPase domain of HSP90 chaperone/DNA topoisomerase II/histidine kinase"/>
    <property type="match status" value="1"/>
</dbReference>
<evidence type="ECO:0000313" key="24">
    <source>
        <dbReference type="Proteomes" id="UP000244090"/>
    </source>
</evidence>
<evidence type="ECO:0000256" key="12">
    <source>
        <dbReference type="ARBA" id="ARBA00022777"/>
    </source>
</evidence>
<dbReference type="InterPro" id="IPR036890">
    <property type="entry name" value="HATPase_C_sf"/>
</dbReference>
<name>A0A2T6BRV4_9FLAO</name>
<dbReference type="Pfam" id="PF02518">
    <property type="entry name" value="HATPase_c"/>
    <property type="match status" value="1"/>
</dbReference>
<sequence length="713" mass="82502">MFKKILFTTSILLCLKVCIVNAQTKKKVDSMQQILPKQKGIERIKTLNELAWELQKEKDSVGIKYAEEALKLSKQERYYKGISDAYSRLGTIAYRQKNYEVAASYFFRVLVLDKEQNYEFGIARASNQLGMIYKRAENFTKAKEYYLDALAIFKKLEEYKQASQVAGNLGKLYLDRENYKKALQYYDQQLELNKQIGATSRISSSHENLGDVYKALENYEEALNSYQKVEQYYLQKKNKKEQLANIMIKIAAMYDYLDEDEASKQKYYDALQFIQKHKTGDLGALYFNLGVLYRKLGKKDSTTYYYEKAEKLLHKKKDKKELLIFYNNAGNRFRDLKNYKEALFNYNQSLALQKVVKDSSVMGKTYASISKIQRALGNLELALVYSDSAALIRKAEFDQIKNANQYQIASANAKKELIDTQYEREKTQNKAEKQLIYIVALCIALLLLTGLFFYIIKAKKQKQQRILAEADLQQQKLIAKHEKEQQELQLQELIKTQEMKAINAMINGQEEERKRIAQDLHDNLGSKLSLVKIHYQSVEDNLESIDEEAKIQYDRANQLLDEACKSVREISHNMISGTLSKFGLIPALKELKQTLENVYSKQNSQRIYIELTYHKLDNRLENTMEIQIYRIIQELLNNIMKHAQATQVNIQILKLEKGVNIIVEDNGIGFDTTKQHKGIGLKTIQSRVVNMNGNYLIDSGKGNGTTVTIDIPT</sequence>
<dbReference type="EMBL" id="QBKT01000012">
    <property type="protein sequence ID" value="PTX58823.1"/>
    <property type="molecule type" value="Genomic_DNA"/>
</dbReference>
<evidence type="ECO:0000313" key="23">
    <source>
        <dbReference type="EMBL" id="PTX58823.1"/>
    </source>
</evidence>
<evidence type="ECO:0000256" key="20">
    <source>
        <dbReference type="SAM" id="Phobius"/>
    </source>
</evidence>
<evidence type="ECO:0000256" key="13">
    <source>
        <dbReference type="ARBA" id="ARBA00022840"/>
    </source>
</evidence>
<dbReference type="SMART" id="SM00028">
    <property type="entry name" value="TPR"/>
    <property type="match status" value="7"/>
</dbReference>
<keyword evidence="11" id="KW-0547">Nucleotide-binding</keyword>
<dbReference type="AlphaFoldDB" id="A0A2T6BRV4"/>
<evidence type="ECO:0000256" key="11">
    <source>
        <dbReference type="ARBA" id="ARBA00022741"/>
    </source>
</evidence>
<dbReference type="CDD" id="cd16917">
    <property type="entry name" value="HATPase_UhpB-NarQ-NarX-like"/>
    <property type="match status" value="1"/>
</dbReference>
<dbReference type="GO" id="GO:0005737">
    <property type="term" value="C:cytoplasm"/>
    <property type="evidence" value="ECO:0007669"/>
    <property type="project" value="UniProtKB-SubCell"/>
</dbReference>
<dbReference type="PROSITE" id="PS50109">
    <property type="entry name" value="HIS_KIN"/>
    <property type="match status" value="1"/>
</dbReference>
<feature type="signal peptide" evidence="21">
    <location>
        <begin position="1"/>
        <end position="22"/>
    </location>
</feature>
<keyword evidence="14" id="KW-0408">Iron</keyword>
<organism evidence="23 24">
    <name type="scientific">Kordia periserrulae</name>
    <dbReference type="NCBI Taxonomy" id="701523"/>
    <lineage>
        <taxon>Bacteria</taxon>
        <taxon>Pseudomonadati</taxon>
        <taxon>Bacteroidota</taxon>
        <taxon>Flavobacteriia</taxon>
        <taxon>Flavobacteriales</taxon>
        <taxon>Flavobacteriaceae</taxon>
        <taxon>Kordia</taxon>
    </lineage>
</organism>
<dbReference type="GO" id="GO:0051539">
    <property type="term" value="F:4 iron, 4 sulfur cluster binding"/>
    <property type="evidence" value="ECO:0007669"/>
    <property type="project" value="UniProtKB-KW"/>
</dbReference>
<evidence type="ECO:0000256" key="4">
    <source>
        <dbReference type="ARBA" id="ARBA00012438"/>
    </source>
</evidence>
<keyword evidence="12 23" id="KW-0418">Kinase</keyword>
<evidence type="ECO:0000256" key="18">
    <source>
        <dbReference type="ARBA" id="ARBA00030800"/>
    </source>
</evidence>
<keyword evidence="6" id="KW-0004">4Fe-4S</keyword>
<keyword evidence="16" id="KW-0411">Iron-sulfur</keyword>
<keyword evidence="24" id="KW-1185">Reference proteome</keyword>
<feature type="domain" description="Histidine kinase" evidence="22">
    <location>
        <begin position="515"/>
        <end position="713"/>
    </location>
</feature>
<dbReference type="GO" id="GO:0046872">
    <property type="term" value="F:metal ion binding"/>
    <property type="evidence" value="ECO:0007669"/>
    <property type="project" value="UniProtKB-KW"/>
</dbReference>
<dbReference type="PANTHER" id="PTHR24421">
    <property type="entry name" value="NITRATE/NITRITE SENSOR PROTEIN NARX-RELATED"/>
    <property type="match status" value="1"/>
</dbReference>
<evidence type="ECO:0000256" key="2">
    <source>
        <dbReference type="ARBA" id="ARBA00001966"/>
    </source>
</evidence>
<feature type="chain" id="PRO_5015499694" description="Oxygen sensor histidine kinase NreB" evidence="21">
    <location>
        <begin position="23"/>
        <end position="713"/>
    </location>
</feature>
<keyword evidence="21" id="KW-0732">Signal</keyword>
<feature type="repeat" description="TPR" evidence="19">
    <location>
        <begin position="123"/>
        <end position="156"/>
    </location>
</feature>
<dbReference type="SMART" id="SM00387">
    <property type="entry name" value="HATPase_c"/>
    <property type="match status" value="1"/>
</dbReference>
<dbReference type="InterPro" id="IPR005467">
    <property type="entry name" value="His_kinase_dom"/>
</dbReference>
<comment type="cofactor">
    <cofactor evidence="2">
        <name>[4Fe-4S] cluster</name>
        <dbReference type="ChEBI" id="CHEBI:49883"/>
    </cofactor>
</comment>
<dbReference type="Pfam" id="PF13424">
    <property type="entry name" value="TPR_12"/>
    <property type="match status" value="1"/>
</dbReference>
<comment type="function">
    <text evidence="17">Member of the two-component regulatory system NreB/NreC involved in the control of dissimilatory nitrate/nitrite reduction in response to oxygen. NreB functions as a direct oxygen sensor histidine kinase which is autophosphorylated, in the absence of oxygen, probably at the conserved histidine residue, and transfers its phosphate group probably to a conserved aspartate residue of NreC. NreB/NreC activates the expression of the nitrate (narGHJI) and nitrite (nir) reductase operons, as well as the putative nitrate transporter gene narT.</text>
</comment>
<dbReference type="PANTHER" id="PTHR24421:SF10">
    <property type="entry name" value="NITRATE_NITRITE SENSOR PROTEIN NARQ"/>
    <property type="match status" value="1"/>
</dbReference>
<dbReference type="InterPro" id="IPR011990">
    <property type="entry name" value="TPR-like_helical_dom_sf"/>
</dbReference>
<evidence type="ECO:0000256" key="17">
    <source>
        <dbReference type="ARBA" id="ARBA00024827"/>
    </source>
</evidence>
<evidence type="ECO:0000256" key="14">
    <source>
        <dbReference type="ARBA" id="ARBA00023004"/>
    </source>
</evidence>
<keyword evidence="19" id="KW-0802">TPR repeat</keyword>
<evidence type="ECO:0000256" key="16">
    <source>
        <dbReference type="ARBA" id="ARBA00023014"/>
    </source>
</evidence>
<dbReference type="InterPro" id="IPR011712">
    <property type="entry name" value="Sig_transdc_His_kin_sub3_dim/P"/>
</dbReference>
<evidence type="ECO:0000256" key="19">
    <source>
        <dbReference type="PROSITE-ProRule" id="PRU00339"/>
    </source>
</evidence>
<evidence type="ECO:0000256" key="21">
    <source>
        <dbReference type="SAM" id="SignalP"/>
    </source>
</evidence>
<feature type="repeat" description="TPR" evidence="19">
    <location>
        <begin position="163"/>
        <end position="196"/>
    </location>
</feature>
<dbReference type="Pfam" id="PF13181">
    <property type="entry name" value="TPR_8"/>
    <property type="match status" value="2"/>
</dbReference>
<dbReference type="Gene3D" id="3.30.565.10">
    <property type="entry name" value="Histidine kinase-like ATPase, C-terminal domain"/>
    <property type="match status" value="1"/>
</dbReference>
<evidence type="ECO:0000256" key="1">
    <source>
        <dbReference type="ARBA" id="ARBA00000085"/>
    </source>
</evidence>
<accession>A0A2T6BRV4</accession>
<keyword evidence="15" id="KW-0902">Two-component regulatory system</keyword>
<dbReference type="RefSeq" id="WP_108116689.1">
    <property type="nucleotide sequence ID" value="NZ_QBKT01000012.1"/>
</dbReference>
<dbReference type="GO" id="GO:0016020">
    <property type="term" value="C:membrane"/>
    <property type="evidence" value="ECO:0007669"/>
    <property type="project" value="InterPro"/>
</dbReference>
<gene>
    <name evidence="23" type="ORF">C8N46_112131</name>
</gene>
<evidence type="ECO:0000259" key="22">
    <source>
        <dbReference type="PROSITE" id="PS50109"/>
    </source>
</evidence>
<dbReference type="InterPro" id="IPR004358">
    <property type="entry name" value="Sig_transdc_His_kin-like_C"/>
</dbReference>